<keyword evidence="2" id="KW-1185">Reference proteome</keyword>
<accession>A0ACB8JP37</accession>
<dbReference type="EMBL" id="CM039175">
    <property type="protein sequence ID" value="KAH9734491.1"/>
    <property type="molecule type" value="Genomic_DNA"/>
</dbReference>
<name>A0ACB8JP37_CITSI</name>
<organism evidence="1 2">
    <name type="scientific">Citrus sinensis</name>
    <name type="common">Sweet orange</name>
    <name type="synonym">Citrus aurantium var. sinensis</name>
    <dbReference type="NCBI Taxonomy" id="2711"/>
    <lineage>
        <taxon>Eukaryota</taxon>
        <taxon>Viridiplantae</taxon>
        <taxon>Streptophyta</taxon>
        <taxon>Embryophyta</taxon>
        <taxon>Tracheophyta</taxon>
        <taxon>Spermatophyta</taxon>
        <taxon>Magnoliopsida</taxon>
        <taxon>eudicotyledons</taxon>
        <taxon>Gunneridae</taxon>
        <taxon>Pentapetalae</taxon>
        <taxon>rosids</taxon>
        <taxon>malvids</taxon>
        <taxon>Sapindales</taxon>
        <taxon>Rutaceae</taxon>
        <taxon>Aurantioideae</taxon>
        <taxon>Citrus</taxon>
    </lineage>
</organism>
<gene>
    <name evidence="1" type="ORF">KPL71_017393</name>
</gene>
<evidence type="ECO:0000313" key="1">
    <source>
        <dbReference type="EMBL" id="KAH9734491.1"/>
    </source>
</evidence>
<proteinExistence type="predicted"/>
<dbReference type="Proteomes" id="UP000829398">
    <property type="component" value="Chromosome 6"/>
</dbReference>
<evidence type="ECO:0000313" key="2">
    <source>
        <dbReference type="Proteomes" id="UP000829398"/>
    </source>
</evidence>
<sequence length="489" mass="55241">MLTPAPKNDELNIYVNAIHFLLLLICCSQKVPIANESEGKLQKDQLPNFVASVKGKPGFHYLISNALYLLLIPLFVIVLTYDLFSTLSTIYDLFQIWNELSFKFDNVTVLLLVVLCLVSLVFTTIYLMSRPKNVYLVNFSSYKPDPSRMCTRESFLQIASQTGKFSDETLAFKKKILERSGIGNMTYGPKSLMENPAENGNMEEARKETEAFIVNHYKLRSNIFSYNLGGMGCSAGLISIDLAQKLLQVEPNCYALVVSTENITLGWYVGNDRSMLLTNCLFRVGGAAILLSNRSSDRSSSKYQLVRTLRSHQVDDNSYNCIMQKEDEFQHVGVKISKNLMVVAGEALKTHITALGPLVLPMSEQLLFLATSVARKIFKMKINLYIPDIKLAFEHFCIHTGGRGVLDGIEKNLQLNEWHMEPSRMTLNRFGNTSSSSVWYELAAKRRIRKGDRICQITINLNPTLDKNPWIDEIDNFPVQVPQDAPIAF</sequence>
<protein>
    <submittedName>
        <fullName evidence="1">3-ketoacyl-CoA synthase 20</fullName>
    </submittedName>
</protein>
<comment type="caution">
    <text evidence="1">The sequence shown here is derived from an EMBL/GenBank/DDBJ whole genome shotgun (WGS) entry which is preliminary data.</text>
</comment>
<reference evidence="2" key="1">
    <citation type="journal article" date="2023" name="Hortic. Res.">
        <title>A chromosome-level phased genome enabling allele-level studies in sweet orange: a case study on citrus Huanglongbing tolerance.</title>
        <authorList>
            <person name="Wu B."/>
            <person name="Yu Q."/>
            <person name="Deng Z."/>
            <person name="Duan Y."/>
            <person name="Luo F."/>
            <person name="Gmitter F. Jr."/>
        </authorList>
    </citation>
    <scope>NUCLEOTIDE SEQUENCE [LARGE SCALE GENOMIC DNA]</scope>
    <source>
        <strain evidence="2">cv. Valencia</strain>
    </source>
</reference>